<feature type="active site" description="Proton acceptor" evidence="7 8">
    <location>
        <position position="127"/>
    </location>
</feature>
<dbReference type="NCBIfam" id="NF003592">
    <property type="entry name" value="PRK05254.1-5"/>
    <property type="match status" value="1"/>
</dbReference>
<dbReference type="PANTHER" id="PTHR11264">
    <property type="entry name" value="URACIL-DNA GLYCOSYLASE"/>
    <property type="match status" value="1"/>
</dbReference>
<dbReference type="FunFam" id="3.40.470.10:FF:000007">
    <property type="entry name" value="Uracil-DNA glycosylase"/>
    <property type="match status" value="1"/>
</dbReference>
<comment type="catalytic activity">
    <reaction evidence="7 9">
        <text>Hydrolyzes single-stranded DNA or mismatched double-stranded DNA and polynucleotides, releasing free uracil.</text>
        <dbReference type="EC" id="3.2.2.27"/>
    </reaction>
</comment>
<dbReference type="InterPro" id="IPR005122">
    <property type="entry name" value="Uracil-DNA_glycosylase-like"/>
</dbReference>
<keyword evidence="2 7" id="KW-0227">DNA damage</keyword>
<dbReference type="EC" id="3.2.2.27" evidence="7 9"/>
<evidence type="ECO:0000313" key="13">
    <source>
        <dbReference type="Proteomes" id="UP000193922"/>
    </source>
</evidence>
<dbReference type="SMART" id="SM00986">
    <property type="entry name" value="UDG"/>
    <property type="match status" value="1"/>
</dbReference>
<dbReference type="PANTHER" id="PTHR11264:SF0">
    <property type="entry name" value="URACIL-DNA GLYCOSYLASE"/>
    <property type="match status" value="1"/>
</dbReference>
<dbReference type="NCBIfam" id="NF003588">
    <property type="entry name" value="PRK05254.1-1"/>
    <property type="match status" value="1"/>
</dbReference>
<dbReference type="OrthoDB" id="10031947at2759"/>
<dbReference type="GO" id="GO:0004844">
    <property type="term" value="F:uracil DNA N-glycosylase activity"/>
    <property type="evidence" value="ECO:0007669"/>
    <property type="project" value="UniProtKB-UniRule"/>
</dbReference>
<dbReference type="Gene3D" id="3.40.470.10">
    <property type="entry name" value="Uracil-DNA glycosylase-like domain"/>
    <property type="match status" value="1"/>
</dbReference>
<keyword evidence="6 7" id="KW-0539">Nucleus</keyword>
<accession>A0A1Y1WI30</accession>
<dbReference type="GO" id="GO:0005739">
    <property type="term" value="C:mitochondrion"/>
    <property type="evidence" value="ECO:0007669"/>
    <property type="project" value="UniProtKB-SubCell"/>
</dbReference>
<feature type="region of interest" description="Disordered" evidence="10">
    <location>
        <begin position="1"/>
        <end position="51"/>
    </location>
</feature>
<proteinExistence type="inferred from homology"/>
<dbReference type="SUPFAM" id="SSF52141">
    <property type="entry name" value="Uracil-DNA glycosylase-like"/>
    <property type="match status" value="1"/>
</dbReference>
<dbReference type="PROSITE" id="PS00130">
    <property type="entry name" value="U_DNA_GLYCOSYLASE"/>
    <property type="match status" value="1"/>
</dbReference>
<keyword evidence="5 7" id="KW-0234">DNA repair</keyword>
<comment type="similarity">
    <text evidence="1 7 9">Belongs to the uracil-DNA glycosylase (UDG) superfamily. UNG family.</text>
</comment>
<dbReference type="InterPro" id="IPR018085">
    <property type="entry name" value="Ura-DNA_Glyclase_AS"/>
</dbReference>
<evidence type="ECO:0000256" key="1">
    <source>
        <dbReference type="ARBA" id="ARBA00008184"/>
    </source>
</evidence>
<dbReference type="SMART" id="SM00987">
    <property type="entry name" value="UreE_C"/>
    <property type="match status" value="1"/>
</dbReference>
<dbReference type="GO" id="GO:0005634">
    <property type="term" value="C:nucleus"/>
    <property type="evidence" value="ECO:0007669"/>
    <property type="project" value="UniProtKB-SubCell"/>
</dbReference>
<dbReference type="NCBIfam" id="TIGR00628">
    <property type="entry name" value="ung"/>
    <property type="match status" value="1"/>
</dbReference>
<dbReference type="NCBIfam" id="NF003589">
    <property type="entry name" value="PRK05254.1-2"/>
    <property type="match status" value="1"/>
</dbReference>
<organism evidence="12 13">
    <name type="scientific">Linderina pennispora</name>
    <dbReference type="NCBI Taxonomy" id="61395"/>
    <lineage>
        <taxon>Eukaryota</taxon>
        <taxon>Fungi</taxon>
        <taxon>Fungi incertae sedis</taxon>
        <taxon>Zoopagomycota</taxon>
        <taxon>Kickxellomycotina</taxon>
        <taxon>Kickxellomycetes</taxon>
        <taxon>Kickxellales</taxon>
        <taxon>Kickxellaceae</taxon>
        <taxon>Linderina</taxon>
    </lineage>
</organism>
<name>A0A1Y1WI30_9FUNG</name>
<dbReference type="InterPro" id="IPR036895">
    <property type="entry name" value="Uracil-DNA_glycosylase-like_sf"/>
</dbReference>
<sequence length="289" mass="32545">MQELAGQKRKTLDSFFKPKKPTEKRAKAASPAAEGESRSDESQDPAETAIVRKDYPQELRLEYETIDASWLKHLEPEFSKKYFTALKAFLKQEEQAKKTIFPPAIDVYSWSRFAPFSKVRVVILGQDPYHGPGQAHGLAFSVRPGVRTPPSLVNMYKGLAVDYPGFVRPSHGYLKGWAEQGVLLLNAALTVECHKANSHANKGWEKFTDAVISAINKNRSHVVFMLWGSYAQKKGAQVNSKKHLVLKSVHPSPLSASRGFFEAGHFKMANKYLRENGQREIDWSCLPEK</sequence>
<keyword evidence="13" id="KW-1185">Reference proteome</keyword>
<comment type="function">
    <text evidence="7 9">Excises uracil residues from the DNA which can arise as a result of misincorporation of dUMP residues by DNA polymerase or due to deamination of cytosine.</text>
</comment>
<dbReference type="GO" id="GO:0097510">
    <property type="term" value="P:base-excision repair, AP site formation via deaminated base removal"/>
    <property type="evidence" value="ECO:0007669"/>
    <property type="project" value="TreeGrafter"/>
</dbReference>
<comment type="caution">
    <text evidence="12">The sequence shown here is derived from an EMBL/GenBank/DDBJ whole genome shotgun (WGS) entry which is preliminary data.</text>
</comment>
<evidence type="ECO:0000256" key="3">
    <source>
        <dbReference type="ARBA" id="ARBA00022801"/>
    </source>
</evidence>
<dbReference type="AlphaFoldDB" id="A0A1Y1WI30"/>
<keyword evidence="4 7" id="KW-0496">Mitochondrion</keyword>
<evidence type="ECO:0000313" key="12">
    <source>
        <dbReference type="EMBL" id="ORX73025.1"/>
    </source>
</evidence>
<evidence type="ECO:0000256" key="4">
    <source>
        <dbReference type="ARBA" id="ARBA00023128"/>
    </source>
</evidence>
<evidence type="ECO:0000256" key="5">
    <source>
        <dbReference type="ARBA" id="ARBA00023204"/>
    </source>
</evidence>
<reference evidence="12 13" key="1">
    <citation type="submission" date="2016-07" db="EMBL/GenBank/DDBJ databases">
        <title>Pervasive Adenine N6-methylation of Active Genes in Fungi.</title>
        <authorList>
            <consortium name="DOE Joint Genome Institute"/>
            <person name="Mondo S.J."/>
            <person name="Dannebaum R.O."/>
            <person name="Kuo R.C."/>
            <person name="Labutti K."/>
            <person name="Haridas S."/>
            <person name="Kuo A."/>
            <person name="Salamov A."/>
            <person name="Ahrendt S.R."/>
            <person name="Lipzen A."/>
            <person name="Sullivan W."/>
            <person name="Andreopoulos W.B."/>
            <person name="Clum A."/>
            <person name="Lindquist E."/>
            <person name="Daum C."/>
            <person name="Ramamoorthy G.K."/>
            <person name="Gryganskyi A."/>
            <person name="Culley D."/>
            <person name="Magnuson J.K."/>
            <person name="James T.Y."/>
            <person name="O'Malley M.A."/>
            <person name="Stajich J.E."/>
            <person name="Spatafora J.W."/>
            <person name="Visel A."/>
            <person name="Grigoriev I.V."/>
        </authorList>
    </citation>
    <scope>NUCLEOTIDE SEQUENCE [LARGE SCALE GENOMIC DNA]</scope>
    <source>
        <strain evidence="12 13">ATCC 12442</strain>
    </source>
</reference>
<evidence type="ECO:0000256" key="7">
    <source>
        <dbReference type="HAMAP-Rule" id="MF_03166"/>
    </source>
</evidence>
<evidence type="ECO:0000256" key="2">
    <source>
        <dbReference type="ARBA" id="ARBA00022763"/>
    </source>
</evidence>
<evidence type="ECO:0000256" key="9">
    <source>
        <dbReference type="RuleBase" id="RU003780"/>
    </source>
</evidence>
<keyword evidence="3 7" id="KW-0378">Hydrolase</keyword>
<dbReference type="EMBL" id="MCFD01000002">
    <property type="protein sequence ID" value="ORX73025.1"/>
    <property type="molecule type" value="Genomic_DNA"/>
</dbReference>
<feature type="domain" description="Uracil-DNA glycosylase-like" evidence="11">
    <location>
        <begin position="112"/>
        <end position="273"/>
    </location>
</feature>
<dbReference type="STRING" id="61395.A0A1Y1WI30"/>
<protein>
    <recommendedName>
        <fullName evidence="7 9">Uracil-DNA glycosylase</fullName>
        <shortName evidence="7">UDG</shortName>
        <ecNumber evidence="7 9">3.2.2.27</ecNumber>
    </recommendedName>
</protein>
<evidence type="ECO:0000256" key="6">
    <source>
        <dbReference type="ARBA" id="ARBA00023242"/>
    </source>
</evidence>
<dbReference type="CDD" id="cd10027">
    <property type="entry name" value="UDG-F1-like"/>
    <property type="match status" value="1"/>
</dbReference>
<evidence type="ECO:0000256" key="10">
    <source>
        <dbReference type="SAM" id="MobiDB-lite"/>
    </source>
</evidence>
<gene>
    <name evidence="7" type="primary">UNG1</name>
    <name evidence="12" type="ORF">DL89DRAFT_281692</name>
</gene>
<dbReference type="Pfam" id="PF03167">
    <property type="entry name" value="UDG"/>
    <property type="match status" value="1"/>
</dbReference>
<evidence type="ECO:0000259" key="11">
    <source>
        <dbReference type="SMART" id="SM00986"/>
    </source>
</evidence>
<dbReference type="NCBIfam" id="NF003591">
    <property type="entry name" value="PRK05254.1-4"/>
    <property type="match status" value="1"/>
</dbReference>
<comment type="subcellular location">
    <subcellularLocation>
        <location evidence="7">Mitochondrion</location>
    </subcellularLocation>
    <subcellularLocation>
        <location evidence="7">Nucleus</location>
    </subcellularLocation>
</comment>
<dbReference type="HAMAP" id="MF_00148">
    <property type="entry name" value="UDG"/>
    <property type="match status" value="1"/>
</dbReference>
<dbReference type="InterPro" id="IPR002043">
    <property type="entry name" value="UDG_fam1"/>
</dbReference>
<dbReference type="Proteomes" id="UP000193922">
    <property type="component" value="Unassembled WGS sequence"/>
</dbReference>
<evidence type="ECO:0000256" key="8">
    <source>
        <dbReference type="PROSITE-ProRule" id="PRU10072"/>
    </source>
</evidence>